<feature type="region of interest" description="Disordered" evidence="1">
    <location>
        <begin position="318"/>
        <end position="353"/>
    </location>
</feature>
<feature type="compositionally biased region" description="Basic residues" evidence="1">
    <location>
        <begin position="33"/>
        <end position="48"/>
    </location>
</feature>
<keyword evidence="3" id="KW-1185">Reference proteome</keyword>
<name>A0A9P4T6Q4_CURKU</name>
<feature type="compositionally biased region" description="Pro residues" evidence="1">
    <location>
        <begin position="327"/>
        <end position="336"/>
    </location>
</feature>
<gene>
    <name evidence="2" type="ORF">E8E13_004251</name>
</gene>
<dbReference type="AlphaFoldDB" id="A0A9P4T6Q4"/>
<organism evidence="2 3">
    <name type="scientific">Curvularia kusanoi</name>
    <name type="common">Cochliobolus kusanoi</name>
    <dbReference type="NCBI Taxonomy" id="90978"/>
    <lineage>
        <taxon>Eukaryota</taxon>
        <taxon>Fungi</taxon>
        <taxon>Dikarya</taxon>
        <taxon>Ascomycota</taxon>
        <taxon>Pezizomycotina</taxon>
        <taxon>Dothideomycetes</taxon>
        <taxon>Pleosporomycetidae</taxon>
        <taxon>Pleosporales</taxon>
        <taxon>Pleosporineae</taxon>
        <taxon>Pleosporaceae</taxon>
        <taxon>Curvularia</taxon>
    </lineage>
</organism>
<feature type="compositionally biased region" description="Acidic residues" evidence="1">
    <location>
        <begin position="104"/>
        <end position="127"/>
    </location>
</feature>
<proteinExistence type="predicted"/>
<feature type="region of interest" description="Disordered" evidence="1">
    <location>
        <begin position="223"/>
        <end position="260"/>
    </location>
</feature>
<protein>
    <submittedName>
        <fullName evidence="2">Uncharacterized protein</fullName>
    </submittedName>
</protein>
<reference evidence="2" key="1">
    <citation type="submission" date="2019-04" db="EMBL/GenBank/DDBJ databases">
        <title>Sequencing of skin fungus with MAO and IRED activity.</title>
        <authorList>
            <person name="Marsaioli A.J."/>
            <person name="Bonatto J.M.C."/>
            <person name="Reis Junior O."/>
        </authorList>
    </citation>
    <scope>NUCLEOTIDE SEQUENCE</scope>
    <source>
        <strain evidence="2">30M1</strain>
    </source>
</reference>
<dbReference type="Proteomes" id="UP000801428">
    <property type="component" value="Unassembled WGS sequence"/>
</dbReference>
<accession>A0A9P4T6Q4</accession>
<feature type="compositionally biased region" description="Low complexity" evidence="1">
    <location>
        <begin position="248"/>
        <end position="259"/>
    </location>
</feature>
<dbReference type="OrthoDB" id="3769541at2759"/>
<feature type="region of interest" description="Disordered" evidence="1">
    <location>
        <begin position="1"/>
        <end position="127"/>
    </location>
</feature>
<evidence type="ECO:0000313" key="2">
    <source>
        <dbReference type="EMBL" id="KAF2995713.1"/>
    </source>
</evidence>
<dbReference type="EMBL" id="SWKU01000031">
    <property type="protein sequence ID" value="KAF2995713.1"/>
    <property type="molecule type" value="Genomic_DNA"/>
</dbReference>
<feature type="compositionally biased region" description="Basic residues" evidence="1">
    <location>
        <begin position="1"/>
        <end position="11"/>
    </location>
</feature>
<sequence>MPRPCQKRRARVAAQKGATVKPVQPPPLPKAKPAARGKPQRGRGRGRGGRGGNFGGRPTRGQSSQVGGAEEFRSFVEAQRSGNQFGALENNVRAGGGRSFDPIVLDDSDSDLEEGELTDDGSDMDDSLSELDTDDNEDDMMINLGEVRPHKGRPARAEIMFTALEAASIYNNMHQAGFPLAARRMGRFDASGELVEVEVSAVYTNGHTIQSSHIQFTQDSSVPAFSKGAGDRSTRSSTYVSDFPRGQPAPNNPRKAAPRLPDHDFVKDYVFDWGRYKNSHIADVPDSYLRTIGGQSFVFDGRHPGLKEAFDHHRPELRRPATNVQPQPQPQAPVQPPRRTRSGASSFEKFRFPKGAAKGKRLDEVDENYLKTLEGMPTIIHSWPGLKEALADFNEKTGRQGKAFPEHVESRLP</sequence>
<evidence type="ECO:0000313" key="3">
    <source>
        <dbReference type="Proteomes" id="UP000801428"/>
    </source>
</evidence>
<evidence type="ECO:0000256" key="1">
    <source>
        <dbReference type="SAM" id="MobiDB-lite"/>
    </source>
</evidence>
<comment type="caution">
    <text evidence="2">The sequence shown here is derived from an EMBL/GenBank/DDBJ whole genome shotgun (WGS) entry which is preliminary data.</text>
</comment>